<feature type="transmembrane region" description="Helical" evidence="1">
    <location>
        <begin position="175"/>
        <end position="196"/>
    </location>
</feature>
<keyword evidence="1" id="KW-0472">Membrane</keyword>
<accession>A0A4Y2JFA1</accession>
<keyword evidence="3" id="KW-1185">Reference proteome</keyword>
<comment type="caution">
    <text evidence="2">The sequence shown here is derived from an EMBL/GenBank/DDBJ whole genome shotgun (WGS) entry which is preliminary data.</text>
</comment>
<name>A0A4Y2JFA1_ARAVE</name>
<reference evidence="2 3" key="1">
    <citation type="journal article" date="2019" name="Sci. Rep.">
        <title>Orb-weaving spider Araneus ventricosus genome elucidates the spidroin gene catalogue.</title>
        <authorList>
            <person name="Kono N."/>
            <person name="Nakamura H."/>
            <person name="Ohtoshi R."/>
            <person name="Moran D.A.P."/>
            <person name="Shinohara A."/>
            <person name="Yoshida Y."/>
            <person name="Fujiwara M."/>
            <person name="Mori M."/>
            <person name="Tomita M."/>
            <person name="Arakawa K."/>
        </authorList>
    </citation>
    <scope>NUCLEOTIDE SEQUENCE [LARGE SCALE GENOMIC DNA]</scope>
</reference>
<keyword evidence="1" id="KW-1133">Transmembrane helix</keyword>
<proteinExistence type="predicted"/>
<organism evidence="2 3">
    <name type="scientific">Araneus ventricosus</name>
    <name type="common">Orbweaver spider</name>
    <name type="synonym">Epeira ventricosa</name>
    <dbReference type="NCBI Taxonomy" id="182803"/>
    <lineage>
        <taxon>Eukaryota</taxon>
        <taxon>Metazoa</taxon>
        <taxon>Ecdysozoa</taxon>
        <taxon>Arthropoda</taxon>
        <taxon>Chelicerata</taxon>
        <taxon>Arachnida</taxon>
        <taxon>Araneae</taxon>
        <taxon>Araneomorphae</taxon>
        <taxon>Entelegynae</taxon>
        <taxon>Araneoidea</taxon>
        <taxon>Araneidae</taxon>
        <taxon>Araneus</taxon>
    </lineage>
</organism>
<evidence type="ECO:0000313" key="2">
    <source>
        <dbReference type="EMBL" id="GBM88993.1"/>
    </source>
</evidence>
<keyword evidence="1" id="KW-0812">Transmembrane</keyword>
<gene>
    <name evidence="2" type="ORF">AVEN_145115_1</name>
</gene>
<evidence type="ECO:0000313" key="3">
    <source>
        <dbReference type="Proteomes" id="UP000499080"/>
    </source>
</evidence>
<evidence type="ECO:0008006" key="4">
    <source>
        <dbReference type="Google" id="ProtNLM"/>
    </source>
</evidence>
<protein>
    <recommendedName>
        <fullName evidence="4">Gustatory receptor</fullName>
    </recommendedName>
</protein>
<dbReference type="Proteomes" id="UP000499080">
    <property type="component" value="Unassembled WGS sequence"/>
</dbReference>
<feature type="transmembrane region" description="Helical" evidence="1">
    <location>
        <begin position="42"/>
        <end position="62"/>
    </location>
</feature>
<sequence length="280" mass="32405">MWLLVKIRMEKIYMLKNQLNAFTGCIDQQICKKLLKISTVNAFAAVFIVFLLATARTLHYLMAPDLYHTCVTSLLSYFKIMDLPTFFSYQFINTYINSTPLYAVSLFYIMYCHTVYLCVCGKQLPAEKLHKLQKIFEEFENVFSLLVFIVFAHFLCRFLSIIFMFSYILKYQATSLIHSFIAEFIFHSLSVIALVLSADSLQCSMNEACKLEVSLALDSQVFKALDAKCFKILNRQEPLFLTGWGMFKIRKPLLLSLTTWLLTYAVIIMQFVCSVPNNGR</sequence>
<evidence type="ECO:0000256" key="1">
    <source>
        <dbReference type="SAM" id="Phobius"/>
    </source>
</evidence>
<feature type="transmembrane region" description="Helical" evidence="1">
    <location>
        <begin position="142"/>
        <end position="169"/>
    </location>
</feature>
<dbReference type="AlphaFoldDB" id="A0A4Y2JFA1"/>
<feature type="transmembrane region" description="Helical" evidence="1">
    <location>
        <begin position="253"/>
        <end position="272"/>
    </location>
</feature>
<dbReference type="EMBL" id="BGPR01003505">
    <property type="protein sequence ID" value="GBM88993.1"/>
    <property type="molecule type" value="Genomic_DNA"/>
</dbReference>
<feature type="transmembrane region" description="Helical" evidence="1">
    <location>
        <begin position="101"/>
        <end position="121"/>
    </location>
</feature>